<name>A0A368XGX4_9BACI</name>
<dbReference type="AlphaFoldDB" id="A0A368XGX4"/>
<accession>A0A368XGX4</accession>
<proteinExistence type="predicted"/>
<gene>
    <name evidence="1" type="ORF">DFR57_108186</name>
</gene>
<evidence type="ECO:0000313" key="2">
    <source>
        <dbReference type="Proteomes" id="UP000252585"/>
    </source>
</evidence>
<evidence type="ECO:0000313" key="1">
    <source>
        <dbReference type="EMBL" id="RCW67085.1"/>
    </source>
</evidence>
<comment type="caution">
    <text evidence="1">The sequence shown here is derived from an EMBL/GenBank/DDBJ whole genome shotgun (WGS) entry which is preliminary data.</text>
</comment>
<keyword evidence="2" id="KW-1185">Reference proteome</keyword>
<protein>
    <submittedName>
        <fullName evidence="1">Uncharacterized protein</fullName>
    </submittedName>
</protein>
<dbReference type="Proteomes" id="UP000252585">
    <property type="component" value="Unassembled WGS sequence"/>
</dbReference>
<dbReference type="EMBL" id="QPJJ01000008">
    <property type="protein sequence ID" value="RCW67085.1"/>
    <property type="molecule type" value="Genomic_DNA"/>
</dbReference>
<organism evidence="1 2">
    <name type="scientific">Saliterribacillus persicus</name>
    <dbReference type="NCBI Taxonomy" id="930114"/>
    <lineage>
        <taxon>Bacteria</taxon>
        <taxon>Bacillati</taxon>
        <taxon>Bacillota</taxon>
        <taxon>Bacilli</taxon>
        <taxon>Bacillales</taxon>
        <taxon>Bacillaceae</taxon>
        <taxon>Saliterribacillus</taxon>
    </lineage>
</organism>
<sequence length="35" mass="4124">MRKLLINLKKSDRILSIIPFLYVPIKGDKLVIAWK</sequence>
<reference evidence="1 2" key="1">
    <citation type="submission" date="2018-07" db="EMBL/GenBank/DDBJ databases">
        <title>Genomic Encyclopedia of Type Strains, Phase IV (KMG-IV): sequencing the most valuable type-strain genomes for metagenomic binning, comparative biology and taxonomic classification.</title>
        <authorList>
            <person name="Goeker M."/>
        </authorList>
    </citation>
    <scope>NUCLEOTIDE SEQUENCE [LARGE SCALE GENOMIC DNA]</scope>
    <source>
        <strain evidence="1 2">DSM 27696</strain>
    </source>
</reference>